<dbReference type="Gene3D" id="2.60.40.10">
    <property type="entry name" value="Immunoglobulins"/>
    <property type="match status" value="1"/>
</dbReference>
<dbReference type="InterPro" id="IPR013783">
    <property type="entry name" value="Ig-like_fold"/>
</dbReference>
<dbReference type="GO" id="GO:0030246">
    <property type="term" value="F:carbohydrate binding"/>
    <property type="evidence" value="ECO:0007669"/>
    <property type="project" value="InterPro"/>
</dbReference>
<organism evidence="1 2">
    <name type="scientific">Flavobacterium xinjiangense</name>
    <dbReference type="NCBI Taxonomy" id="178356"/>
    <lineage>
        <taxon>Bacteria</taxon>
        <taxon>Pseudomonadati</taxon>
        <taxon>Bacteroidota</taxon>
        <taxon>Flavobacteriia</taxon>
        <taxon>Flavobacteriales</taxon>
        <taxon>Flavobacteriaceae</taxon>
        <taxon>Flavobacterium</taxon>
    </lineage>
</organism>
<accession>A0A1M7PGU2</accession>
<gene>
    <name evidence="1" type="ORF">SAMN05216269_11740</name>
</gene>
<evidence type="ECO:0000313" key="1">
    <source>
        <dbReference type="EMBL" id="SHN16276.1"/>
    </source>
</evidence>
<keyword evidence="2" id="KW-1185">Reference proteome</keyword>
<dbReference type="OrthoDB" id="9815657at2"/>
<name>A0A1M7PGU2_9FLAO</name>
<dbReference type="RefSeq" id="WP_073211166.1">
    <property type="nucleotide sequence ID" value="NZ_FRCL01000017.1"/>
</dbReference>
<dbReference type="InterPro" id="IPR013784">
    <property type="entry name" value="Carb-bd-like_fold"/>
</dbReference>
<proteinExistence type="predicted"/>
<dbReference type="InterPro" id="IPR011042">
    <property type="entry name" value="6-blade_b-propeller_TolB-like"/>
</dbReference>
<dbReference type="AlphaFoldDB" id="A0A1M7PGU2"/>
<dbReference type="STRING" id="178356.SAMN05216269_11740"/>
<dbReference type="Pfam" id="PF13715">
    <property type="entry name" value="CarbopepD_reg_2"/>
    <property type="match status" value="1"/>
</dbReference>
<dbReference type="PROSITE" id="PS51257">
    <property type="entry name" value="PROKAR_LIPOPROTEIN"/>
    <property type="match status" value="1"/>
</dbReference>
<dbReference type="Gene3D" id="2.60.40.1120">
    <property type="entry name" value="Carboxypeptidase-like, regulatory domain"/>
    <property type="match status" value="1"/>
</dbReference>
<dbReference type="SUPFAM" id="SSF82171">
    <property type="entry name" value="DPP6 N-terminal domain-like"/>
    <property type="match status" value="1"/>
</dbReference>
<sequence length="494" mass="54634">MKYTHIICMTFLVMLFSCSEERITEADFGSIEGKVVNAIDFSPLANVKVFTTPGTSIVFTDKDGNFKISKAIVGNYSVQTQIENYTSKSEKATVSANGTASIVFELKPSTATNNRSPLTPTLLFPLDNDINQNIGLNLTWSDSDLDNDKLTYGITLRNDANSDVIVYSNIVSPIFTPLGLAYSTKYYWQVSASDGINPLVWSSVRSFTTKSFPNNRFLFVKKVNSNNVIYTGDELGNELQITASDANSWRPRKNNQSKKIAFIRANGSQNHIYTMNPDGSGVFKVTNAVPVAGFNSEFINFSWNTSGNQILYPYFDKLYRINSDGTGLTKVFQTPNGKFISECDWSFDGNKIALKVNGTNGYNAEIYVINTSGEVINTVISGVNGAIGGLNFSATGKKLLFTRDISGFEEINYRQLDTRIFECNFDSGFTSELDVEKAAGTLDLDVRYSPNDAEVLFLSTSNDGFSTNKIMKFTLGLTLSRKLLFSGVIMPDWE</sequence>
<dbReference type="Gene3D" id="2.120.10.30">
    <property type="entry name" value="TolB, C-terminal domain"/>
    <property type="match status" value="1"/>
</dbReference>
<dbReference type="Proteomes" id="UP000184092">
    <property type="component" value="Unassembled WGS sequence"/>
</dbReference>
<reference evidence="2" key="1">
    <citation type="submission" date="2016-11" db="EMBL/GenBank/DDBJ databases">
        <authorList>
            <person name="Varghese N."/>
            <person name="Submissions S."/>
        </authorList>
    </citation>
    <scope>NUCLEOTIDE SEQUENCE [LARGE SCALE GENOMIC DNA]</scope>
    <source>
        <strain evidence="2">CGMCC 1.2749</strain>
    </source>
</reference>
<evidence type="ECO:0000313" key="2">
    <source>
        <dbReference type="Proteomes" id="UP000184092"/>
    </source>
</evidence>
<dbReference type="SUPFAM" id="SSF49452">
    <property type="entry name" value="Starch-binding domain-like"/>
    <property type="match status" value="1"/>
</dbReference>
<protein>
    <submittedName>
        <fullName evidence="1">CarboxypepD_reg-like domain-containing protein</fullName>
    </submittedName>
</protein>
<dbReference type="EMBL" id="FRCL01000017">
    <property type="protein sequence ID" value="SHN16276.1"/>
    <property type="molecule type" value="Genomic_DNA"/>
</dbReference>